<evidence type="ECO:0000256" key="1">
    <source>
        <dbReference type="ARBA" id="ARBA00004651"/>
    </source>
</evidence>
<dbReference type="Pfam" id="PF00953">
    <property type="entry name" value="Glycos_transf_4"/>
    <property type="match status" value="1"/>
</dbReference>
<evidence type="ECO:0000256" key="4">
    <source>
        <dbReference type="ARBA" id="ARBA00022692"/>
    </source>
</evidence>
<keyword evidence="3" id="KW-0808">Transferase</keyword>
<gene>
    <name evidence="8" type="ORF">QWZ18_27545</name>
</gene>
<evidence type="ECO:0000256" key="5">
    <source>
        <dbReference type="ARBA" id="ARBA00022989"/>
    </source>
</evidence>
<dbReference type="Proteomes" id="UP001244297">
    <property type="component" value="Unassembled WGS sequence"/>
</dbReference>
<name>A0ABT8AYE7_9HYPH</name>
<feature type="transmembrane region" description="Helical" evidence="7">
    <location>
        <begin position="221"/>
        <end position="246"/>
    </location>
</feature>
<keyword evidence="6 7" id="KW-0472">Membrane</keyword>
<comment type="subcellular location">
    <subcellularLocation>
        <location evidence="1">Cell membrane</location>
        <topology evidence="1">Multi-pass membrane protein</topology>
    </subcellularLocation>
</comment>
<dbReference type="PANTHER" id="PTHR22926:SF3">
    <property type="entry name" value="UNDECAPRENYL-PHOSPHATE ALPHA-N-ACETYLGLUCOSAMINYL 1-PHOSPHATE TRANSFERASE"/>
    <property type="match status" value="1"/>
</dbReference>
<organism evidence="8 9">
    <name type="scientific">Methylobacterium longum</name>
    <dbReference type="NCBI Taxonomy" id="767694"/>
    <lineage>
        <taxon>Bacteria</taxon>
        <taxon>Pseudomonadati</taxon>
        <taxon>Pseudomonadota</taxon>
        <taxon>Alphaproteobacteria</taxon>
        <taxon>Hyphomicrobiales</taxon>
        <taxon>Methylobacteriaceae</taxon>
        <taxon>Methylobacterium</taxon>
    </lineage>
</organism>
<feature type="transmembrane region" description="Helical" evidence="7">
    <location>
        <begin position="311"/>
        <end position="327"/>
    </location>
</feature>
<keyword evidence="5 7" id="KW-1133">Transmembrane helix</keyword>
<reference evidence="9" key="1">
    <citation type="journal article" date="2019" name="Int. J. Syst. Evol. Microbiol.">
        <title>The Global Catalogue of Microorganisms (GCM) 10K type strain sequencing project: providing services to taxonomists for standard genome sequencing and annotation.</title>
        <authorList>
            <consortium name="The Broad Institute Genomics Platform"/>
            <consortium name="The Broad Institute Genome Sequencing Center for Infectious Disease"/>
            <person name="Wu L."/>
            <person name="Ma J."/>
        </authorList>
    </citation>
    <scope>NUCLEOTIDE SEQUENCE [LARGE SCALE GENOMIC DNA]</scope>
    <source>
        <strain evidence="9">CECT 7806</strain>
    </source>
</reference>
<dbReference type="RefSeq" id="WP_238286228.1">
    <property type="nucleotide sequence ID" value="NZ_BPQS01000005.1"/>
</dbReference>
<feature type="transmembrane region" description="Helical" evidence="7">
    <location>
        <begin position="80"/>
        <end position="96"/>
    </location>
</feature>
<dbReference type="CDD" id="cd06854">
    <property type="entry name" value="GT_WbpL_WbcO_like"/>
    <property type="match status" value="1"/>
</dbReference>
<evidence type="ECO:0000256" key="2">
    <source>
        <dbReference type="ARBA" id="ARBA00022475"/>
    </source>
</evidence>
<evidence type="ECO:0000256" key="7">
    <source>
        <dbReference type="SAM" id="Phobius"/>
    </source>
</evidence>
<evidence type="ECO:0000313" key="9">
    <source>
        <dbReference type="Proteomes" id="UP001244297"/>
    </source>
</evidence>
<protein>
    <submittedName>
        <fullName evidence="8">Glycosyltransferase family 4 protein</fullName>
    </submittedName>
</protein>
<accession>A0ABT8AYE7</accession>
<evidence type="ECO:0000256" key="6">
    <source>
        <dbReference type="ARBA" id="ARBA00023136"/>
    </source>
</evidence>
<evidence type="ECO:0000313" key="8">
    <source>
        <dbReference type="EMBL" id="MDN3574349.1"/>
    </source>
</evidence>
<proteinExistence type="predicted"/>
<dbReference type="PANTHER" id="PTHR22926">
    <property type="entry name" value="PHOSPHO-N-ACETYLMURAMOYL-PENTAPEPTIDE-TRANSFERASE"/>
    <property type="match status" value="1"/>
</dbReference>
<feature type="transmembrane region" description="Helical" evidence="7">
    <location>
        <begin position="285"/>
        <end position="305"/>
    </location>
</feature>
<feature type="transmembrane region" description="Helical" evidence="7">
    <location>
        <begin position="132"/>
        <end position="152"/>
    </location>
</feature>
<comment type="caution">
    <text evidence="8">The sequence shown here is derived from an EMBL/GenBank/DDBJ whole genome shotgun (WGS) entry which is preliminary data.</text>
</comment>
<feature type="transmembrane region" description="Helical" evidence="7">
    <location>
        <begin position="102"/>
        <end position="120"/>
    </location>
</feature>
<evidence type="ECO:0000256" key="3">
    <source>
        <dbReference type="ARBA" id="ARBA00022679"/>
    </source>
</evidence>
<keyword evidence="9" id="KW-1185">Reference proteome</keyword>
<sequence length="345" mass="35463">MPSALPTLLLLAVPLAAALTAGLILRLRPLLQRYALARPNARSSHTVPTPQGGGIAVVTALVTISGLFIAAPEIGGRPDWIWLAGGTLALAVLGAVDDVRPLPAALRLIVQAAAVGLLVWHLDGRFLPAVPLWLERGLAVVAGLWFVNLTNFMDGLDWMTVAEIVPVSGALLLLGLAGPLPPLPALVAACLLGAMLGFAPFNRPVAGLFLGDVGSLPAGLVTAWLLCQLALAGGLAAAVLLPLVYLADASLTLVARAARGERVWEAHRGHYYQRATDNGLKVPGVVGRVFGTNLALAALAAATLLWPSWPVTLAALAAGLALVAALLRRFARAPAPAPAEGAAHP</sequence>
<feature type="transmembrane region" description="Helical" evidence="7">
    <location>
        <begin position="53"/>
        <end position="71"/>
    </location>
</feature>
<keyword evidence="2" id="KW-1003">Cell membrane</keyword>
<keyword evidence="4 7" id="KW-0812">Transmembrane</keyword>
<dbReference type="InterPro" id="IPR000715">
    <property type="entry name" value="Glycosyl_transferase_4"/>
</dbReference>
<dbReference type="EMBL" id="JAUFPT010000099">
    <property type="protein sequence ID" value="MDN3574349.1"/>
    <property type="molecule type" value="Genomic_DNA"/>
</dbReference>